<keyword evidence="4" id="KW-1185">Reference proteome</keyword>
<organism evidence="4 5">
    <name type="scientific">Cephus cinctus</name>
    <name type="common">Wheat stem sawfly</name>
    <dbReference type="NCBI Taxonomy" id="211228"/>
    <lineage>
        <taxon>Eukaryota</taxon>
        <taxon>Metazoa</taxon>
        <taxon>Ecdysozoa</taxon>
        <taxon>Arthropoda</taxon>
        <taxon>Hexapoda</taxon>
        <taxon>Insecta</taxon>
        <taxon>Pterygota</taxon>
        <taxon>Neoptera</taxon>
        <taxon>Endopterygota</taxon>
        <taxon>Hymenoptera</taxon>
        <taxon>Cephoidea</taxon>
        <taxon>Cephidae</taxon>
        <taxon>Cephus</taxon>
    </lineage>
</organism>
<dbReference type="Pfam" id="PF12259">
    <property type="entry name" value="Baculo_F"/>
    <property type="match status" value="1"/>
</dbReference>
<evidence type="ECO:0000256" key="1">
    <source>
        <dbReference type="SAM" id="MobiDB-lite"/>
    </source>
</evidence>
<dbReference type="GeneID" id="112494341"/>
<feature type="compositionally biased region" description="Basic and acidic residues" evidence="1">
    <location>
        <begin position="442"/>
        <end position="451"/>
    </location>
</feature>
<feature type="transmembrane region" description="Helical" evidence="2">
    <location>
        <begin position="375"/>
        <end position="395"/>
    </location>
</feature>
<accession>A0AAJ7RGX8</accession>
<evidence type="ECO:0000256" key="3">
    <source>
        <dbReference type="SAM" id="SignalP"/>
    </source>
</evidence>
<dbReference type="KEGG" id="ccin:112494341"/>
<protein>
    <submittedName>
        <fullName evidence="5">Uncharacterized protein LOC112494341</fullName>
    </submittedName>
</protein>
<keyword evidence="2" id="KW-0812">Transmembrane</keyword>
<evidence type="ECO:0000313" key="5">
    <source>
        <dbReference type="RefSeq" id="XP_024940767.1"/>
    </source>
</evidence>
<evidence type="ECO:0000313" key="4">
    <source>
        <dbReference type="Proteomes" id="UP000694920"/>
    </source>
</evidence>
<sequence length="471" mass="54034">METWIIALLILVTPGEGSLNDQNSHQNIAIKDLPGLYYERVTPLRLQHVDWSVSVFIEVEKFRNDFPEIGKQLDNALDACQQVNSLDSCRELLQHDLLRDQLRIAKTTVRELGHAAVAHELPPTIDREPLRTMKKRSVPLGIVGSISKSLFGTMNQEDAEYIHSQIDRLFADQTNLTQLIGRQMHITASRLQQLHEDHVSESRRVDKLYDGIDGLWKQLQTLDKENAKIKFNAELTRFAYRAQLKLEQYVKIGEEYLRVISTARDGRYDPAILHTDQLTAISREIQLQAPEFEFPLAVESLRVEILAQATLNLTVIAPILKDLPDKRILPSALDESNEKSHSWKDQQVGESLFDIEQKIMEIGTYRRNKHQQQHWTIAGFSLQGLFVLVLCGYFYKKFIWKRNFCGWLTPQKNDVEAGETMPLPRRRTDHLYRIRNSGGRATTKDASEPEARVPPTTVATGILPRQESQVD</sequence>
<name>A0AAJ7RGX8_CEPCN</name>
<proteinExistence type="predicted"/>
<gene>
    <name evidence="5" type="primary">LOC112494341</name>
</gene>
<dbReference type="Proteomes" id="UP000694920">
    <property type="component" value="Unplaced"/>
</dbReference>
<feature type="chain" id="PRO_5042588954" evidence="3">
    <location>
        <begin position="18"/>
        <end position="471"/>
    </location>
</feature>
<keyword evidence="3" id="KW-0732">Signal</keyword>
<feature type="signal peptide" evidence="3">
    <location>
        <begin position="1"/>
        <end position="17"/>
    </location>
</feature>
<feature type="region of interest" description="Disordered" evidence="1">
    <location>
        <begin position="434"/>
        <end position="471"/>
    </location>
</feature>
<evidence type="ECO:0000256" key="2">
    <source>
        <dbReference type="SAM" id="Phobius"/>
    </source>
</evidence>
<dbReference type="RefSeq" id="XP_024940767.1">
    <property type="nucleotide sequence ID" value="XM_025084999.1"/>
</dbReference>
<keyword evidence="2" id="KW-1133">Transmembrane helix</keyword>
<reference evidence="5" key="1">
    <citation type="submission" date="2025-08" db="UniProtKB">
        <authorList>
            <consortium name="RefSeq"/>
        </authorList>
    </citation>
    <scope>IDENTIFICATION</scope>
</reference>
<keyword evidence="2" id="KW-0472">Membrane</keyword>
<dbReference type="AlphaFoldDB" id="A0AAJ7RGX8"/>
<dbReference type="InterPro" id="IPR022048">
    <property type="entry name" value="Envelope_fusion-like"/>
</dbReference>